<dbReference type="AlphaFoldDB" id="A0A382SG80"/>
<dbReference type="EMBL" id="UINC01128602">
    <property type="protein sequence ID" value="SVD08465.1"/>
    <property type="molecule type" value="Genomic_DNA"/>
</dbReference>
<reference evidence="1" key="1">
    <citation type="submission" date="2018-05" db="EMBL/GenBank/DDBJ databases">
        <authorList>
            <person name="Lanie J.A."/>
            <person name="Ng W.-L."/>
            <person name="Kazmierczak K.M."/>
            <person name="Andrzejewski T.M."/>
            <person name="Davidsen T.M."/>
            <person name="Wayne K.J."/>
            <person name="Tettelin H."/>
            <person name="Glass J.I."/>
            <person name="Rusch D."/>
            <person name="Podicherti R."/>
            <person name="Tsui H.-C.T."/>
            <person name="Winkler M.E."/>
        </authorList>
    </citation>
    <scope>NUCLEOTIDE SEQUENCE</scope>
</reference>
<protein>
    <submittedName>
        <fullName evidence="1">Uncharacterized protein</fullName>
    </submittedName>
</protein>
<proteinExistence type="predicted"/>
<organism evidence="1">
    <name type="scientific">marine metagenome</name>
    <dbReference type="NCBI Taxonomy" id="408172"/>
    <lineage>
        <taxon>unclassified sequences</taxon>
        <taxon>metagenomes</taxon>
        <taxon>ecological metagenomes</taxon>
    </lineage>
</organism>
<evidence type="ECO:0000313" key="1">
    <source>
        <dbReference type="EMBL" id="SVD08465.1"/>
    </source>
</evidence>
<gene>
    <name evidence="1" type="ORF">METZ01_LOCUS361319</name>
</gene>
<name>A0A382SG80_9ZZZZ</name>
<accession>A0A382SG80</accession>
<sequence length="122" mass="13434">MTNSRSASSSISDAAMGLSNSLDLLRLYYEGGQLPSPPGGFLMVLRVQPENDGSGSVILECTASSLRYRLDVPKATRTERKRVRDEMGEGAEPKCPRHVDQFLIRMRNDLLCPKCGVKYAKA</sequence>